<organism evidence="1 2">
    <name type="scientific">Pararge aegeria aegeria</name>
    <dbReference type="NCBI Taxonomy" id="348720"/>
    <lineage>
        <taxon>Eukaryota</taxon>
        <taxon>Metazoa</taxon>
        <taxon>Ecdysozoa</taxon>
        <taxon>Arthropoda</taxon>
        <taxon>Hexapoda</taxon>
        <taxon>Insecta</taxon>
        <taxon>Pterygota</taxon>
        <taxon>Neoptera</taxon>
        <taxon>Endopterygota</taxon>
        <taxon>Lepidoptera</taxon>
        <taxon>Glossata</taxon>
        <taxon>Ditrysia</taxon>
        <taxon>Papilionoidea</taxon>
        <taxon>Nymphalidae</taxon>
        <taxon>Satyrinae</taxon>
        <taxon>Satyrini</taxon>
        <taxon>Parargina</taxon>
        <taxon>Pararge</taxon>
    </lineage>
</organism>
<dbReference type="EMBL" id="CAKXAJ010003809">
    <property type="protein sequence ID" value="CAH2208519.1"/>
    <property type="molecule type" value="Genomic_DNA"/>
</dbReference>
<evidence type="ECO:0000313" key="1">
    <source>
        <dbReference type="EMBL" id="CAH2208519.1"/>
    </source>
</evidence>
<dbReference type="AlphaFoldDB" id="A0A8S4QHY4"/>
<dbReference type="Proteomes" id="UP000838756">
    <property type="component" value="Unassembled WGS sequence"/>
</dbReference>
<evidence type="ECO:0000313" key="2">
    <source>
        <dbReference type="Proteomes" id="UP000838756"/>
    </source>
</evidence>
<comment type="caution">
    <text evidence="1">The sequence shown here is derived from an EMBL/GenBank/DDBJ whole genome shotgun (WGS) entry which is preliminary data.</text>
</comment>
<keyword evidence="2" id="KW-1185">Reference proteome</keyword>
<feature type="non-terminal residue" evidence="1">
    <location>
        <position position="1"/>
    </location>
</feature>
<gene>
    <name evidence="1" type="primary">jg24649</name>
    <name evidence="1" type="ORF">PAEG_LOCUS1127</name>
</gene>
<protein>
    <submittedName>
        <fullName evidence="1">Jg24649 protein</fullName>
    </submittedName>
</protein>
<sequence length="109" mass="11466">LKHTTNTASSPAKTRAPNSDVIRKWILTTVTGAFGLNNDQSKTPPTLRLTSNRAEVRVHAGTLGSTSPTLPPMSSSPGALLMASFPARPTPPVTWLAASVHPKIEKIGS</sequence>
<reference evidence="1" key="1">
    <citation type="submission" date="2022-03" db="EMBL/GenBank/DDBJ databases">
        <authorList>
            <person name="Lindestad O."/>
        </authorList>
    </citation>
    <scope>NUCLEOTIDE SEQUENCE</scope>
</reference>
<name>A0A8S4QHY4_9NEOP</name>
<dbReference type="OrthoDB" id="6933390at2759"/>
<accession>A0A8S4QHY4</accession>
<proteinExistence type="predicted"/>